<dbReference type="RefSeq" id="WP_265596416.1">
    <property type="nucleotide sequence ID" value="NZ_CP140158.1"/>
</dbReference>
<keyword evidence="1" id="KW-1133">Transmembrane helix</keyword>
<dbReference type="EMBL" id="CP140158">
    <property type="protein sequence ID" value="WQG85909.1"/>
    <property type="molecule type" value="Genomic_DNA"/>
</dbReference>
<evidence type="ECO:0000313" key="2">
    <source>
        <dbReference type="EMBL" id="WQG85909.1"/>
    </source>
</evidence>
<keyword evidence="1" id="KW-0812">Transmembrane</keyword>
<sequence>MKPKAIKPKHEHEYDAEDVFLNVCQGAVAALLVTILIYNIFV</sequence>
<keyword evidence="1" id="KW-0472">Membrane</keyword>
<name>A0ABZ0X5W4_9GAMM</name>
<accession>A0ABZ0X5W4</accession>
<reference evidence="2 3" key="1">
    <citation type="submission" date="2023-11" db="EMBL/GenBank/DDBJ databases">
        <title>MicrobeMod: A computational toolkit for identifying prokaryotic methylation and restriction-modification with nanopore sequencing.</title>
        <authorList>
            <person name="Crits-Christoph A."/>
            <person name="Kang S.C."/>
            <person name="Lee H."/>
            <person name="Ostrov N."/>
        </authorList>
    </citation>
    <scope>NUCLEOTIDE SEQUENCE [LARGE SCALE GENOMIC DNA]</scope>
    <source>
        <strain evidence="2 3">DSMZ 16071</strain>
    </source>
</reference>
<evidence type="ECO:0000256" key="1">
    <source>
        <dbReference type="SAM" id="Phobius"/>
    </source>
</evidence>
<proteinExistence type="predicted"/>
<organism evidence="2 3">
    <name type="scientific">Kangiella aquimarina</name>
    <dbReference type="NCBI Taxonomy" id="261965"/>
    <lineage>
        <taxon>Bacteria</taxon>
        <taxon>Pseudomonadati</taxon>
        <taxon>Pseudomonadota</taxon>
        <taxon>Gammaproteobacteria</taxon>
        <taxon>Kangiellales</taxon>
        <taxon>Kangiellaceae</taxon>
        <taxon>Kangiella</taxon>
    </lineage>
</organism>
<keyword evidence="3" id="KW-1185">Reference proteome</keyword>
<evidence type="ECO:0000313" key="3">
    <source>
        <dbReference type="Proteomes" id="UP001324185"/>
    </source>
</evidence>
<protein>
    <recommendedName>
        <fullName evidence="4">YqzM family protein</fullName>
    </recommendedName>
</protein>
<dbReference type="Proteomes" id="UP001324185">
    <property type="component" value="Chromosome"/>
</dbReference>
<gene>
    <name evidence="2" type="ORF">SR900_03255</name>
</gene>
<evidence type="ECO:0008006" key="4">
    <source>
        <dbReference type="Google" id="ProtNLM"/>
    </source>
</evidence>
<feature type="transmembrane region" description="Helical" evidence="1">
    <location>
        <begin position="20"/>
        <end position="41"/>
    </location>
</feature>